<proteinExistence type="predicted"/>
<gene>
    <name evidence="1" type="ORF">CEY00_Acc27342</name>
</gene>
<dbReference type="OrthoDB" id="1864056at2759"/>
<reference evidence="2" key="2">
    <citation type="journal article" date="2018" name="BMC Genomics">
        <title>A manually annotated Actinidia chinensis var. chinensis (kiwifruit) genome highlights the challenges associated with draft genomes and gene prediction in plants.</title>
        <authorList>
            <person name="Pilkington S.M."/>
            <person name="Crowhurst R."/>
            <person name="Hilario E."/>
            <person name="Nardozza S."/>
            <person name="Fraser L."/>
            <person name="Peng Y."/>
            <person name="Gunaseelan K."/>
            <person name="Simpson R."/>
            <person name="Tahir J."/>
            <person name="Deroles S.C."/>
            <person name="Templeton K."/>
            <person name="Luo Z."/>
            <person name="Davy M."/>
            <person name="Cheng C."/>
            <person name="McNeilage M."/>
            <person name="Scaglione D."/>
            <person name="Liu Y."/>
            <person name="Zhang Q."/>
            <person name="Datson P."/>
            <person name="De Silva N."/>
            <person name="Gardiner S.E."/>
            <person name="Bassett H."/>
            <person name="Chagne D."/>
            <person name="McCallum J."/>
            <person name="Dzierzon H."/>
            <person name="Deng C."/>
            <person name="Wang Y.Y."/>
            <person name="Barron L."/>
            <person name="Manako K."/>
            <person name="Bowen J."/>
            <person name="Foster T.M."/>
            <person name="Erridge Z.A."/>
            <person name="Tiffin H."/>
            <person name="Waite C.N."/>
            <person name="Davies K.M."/>
            <person name="Grierson E.P."/>
            <person name="Laing W.A."/>
            <person name="Kirk R."/>
            <person name="Chen X."/>
            <person name="Wood M."/>
            <person name="Montefiori M."/>
            <person name="Brummell D.A."/>
            <person name="Schwinn K.E."/>
            <person name="Catanach A."/>
            <person name="Fullerton C."/>
            <person name="Li D."/>
            <person name="Meiyalaghan S."/>
            <person name="Nieuwenhuizen N."/>
            <person name="Read N."/>
            <person name="Prakash R."/>
            <person name="Hunter D."/>
            <person name="Zhang H."/>
            <person name="McKenzie M."/>
            <person name="Knabel M."/>
            <person name="Harris A."/>
            <person name="Allan A.C."/>
            <person name="Gleave A."/>
            <person name="Chen A."/>
            <person name="Janssen B.J."/>
            <person name="Plunkett B."/>
            <person name="Ampomah-Dwamena C."/>
            <person name="Voogd C."/>
            <person name="Leif D."/>
            <person name="Lafferty D."/>
            <person name="Souleyre E.J.F."/>
            <person name="Varkonyi-Gasic E."/>
            <person name="Gambi F."/>
            <person name="Hanley J."/>
            <person name="Yao J.L."/>
            <person name="Cheung J."/>
            <person name="David K.M."/>
            <person name="Warren B."/>
            <person name="Marsh K."/>
            <person name="Snowden K.C."/>
            <person name="Lin-Wang K."/>
            <person name="Brian L."/>
            <person name="Martinez-Sanchez M."/>
            <person name="Wang M."/>
            <person name="Ileperuma N."/>
            <person name="Macnee N."/>
            <person name="Campin R."/>
            <person name="McAtee P."/>
            <person name="Drummond R.S.M."/>
            <person name="Espley R.V."/>
            <person name="Ireland H.S."/>
            <person name="Wu R."/>
            <person name="Atkinson R.G."/>
            <person name="Karunairetnam S."/>
            <person name="Bulley S."/>
            <person name="Chunkath S."/>
            <person name="Hanley Z."/>
            <person name="Storey R."/>
            <person name="Thrimawithana A.H."/>
            <person name="Thomson S."/>
            <person name="David C."/>
            <person name="Testolin R."/>
            <person name="Huang H."/>
            <person name="Hellens R.P."/>
            <person name="Schaffer R.J."/>
        </authorList>
    </citation>
    <scope>NUCLEOTIDE SEQUENCE [LARGE SCALE GENOMIC DNA]</scope>
    <source>
        <strain evidence="2">cv. Red5</strain>
    </source>
</reference>
<evidence type="ECO:0000313" key="1">
    <source>
        <dbReference type="EMBL" id="PSR92743.1"/>
    </source>
</evidence>
<organism evidence="1 2">
    <name type="scientific">Actinidia chinensis var. chinensis</name>
    <name type="common">Chinese soft-hair kiwi</name>
    <dbReference type="NCBI Taxonomy" id="1590841"/>
    <lineage>
        <taxon>Eukaryota</taxon>
        <taxon>Viridiplantae</taxon>
        <taxon>Streptophyta</taxon>
        <taxon>Embryophyta</taxon>
        <taxon>Tracheophyta</taxon>
        <taxon>Spermatophyta</taxon>
        <taxon>Magnoliopsida</taxon>
        <taxon>eudicotyledons</taxon>
        <taxon>Gunneridae</taxon>
        <taxon>Pentapetalae</taxon>
        <taxon>asterids</taxon>
        <taxon>Ericales</taxon>
        <taxon>Actinidiaceae</taxon>
        <taxon>Actinidia</taxon>
    </lineage>
</organism>
<dbReference type="AlphaFoldDB" id="A0A2R6PK95"/>
<dbReference type="InParanoid" id="A0A2R6PK95"/>
<dbReference type="EMBL" id="NKQK01000024">
    <property type="protein sequence ID" value="PSR92743.1"/>
    <property type="molecule type" value="Genomic_DNA"/>
</dbReference>
<comment type="caution">
    <text evidence="1">The sequence shown here is derived from an EMBL/GenBank/DDBJ whole genome shotgun (WGS) entry which is preliminary data.</text>
</comment>
<evidence type="ECO:0000313" key="2">
    <source>
        <dbReference type="Proteomes" id="UP000241394"/>
    </source>
</evidence>
<protein>
    <submittedName>
        <fullName evidence="1">E3 ubiquitin-protein like</fullName>
    </submittedName>
</protein>
<sequence>MTSSYFIFNIREISFLPYLFEDLVVISAHGTLFSIYKKVAPPSLKGRSDYCRGQVPRSRSILTVVTYKHFAPLNAEKYKSTEDQRNGKLSPEPPVAATIKAKEPAKPPVAVTIKAKEPGKPKYTIAKFK</sequence>
<name>A0A2R6PK95_ACTCC</name>
<accession>A0A2R6PK95</accession>
<dbReference type="Gramene" id="PSR92743">
    <property type="protein sequence ID" value="PSR92743"/>
    <property type="gene ID" value="CEY00_Acc27342"/>
</dbReference>
<keyword evidence="2" id="KW-1185">Reference proteome</keyword>
<dbReference type="Proteomes" id="UP000241394">
    <property type="component" value="Chromosome LG24"/>
</dbReference>
<reference evidence="1 2" key="1">
    <citation type="submission" date="2017-07" db="EMBL/GenBank/DDBJ databases">
        <title>An improved, manually edited Actinidia chinensis var. chinensis (kiwifruit) genome highlights the challenges associated with draft genomes and gene prediction in plants.</title>
        <authorList>
            <person name="Pilkington S."/>
            <person name="Crowhurst R."/>
            <person name="Hilario E."/>
            <person name="Nardozza S."/>
            <person name="Fraser L."/>
            <person name="Peng Y."/>
            <person name="Gunaseelan K."/>
            <person name="Simpson R."/>
            <person name="Tahir J."/>
            <person name="Deroles S."/>
            <person name="Templeton K."/>
            <person name="Luo Z."/>
            <person name="Davy M."/>
            <person name="Cheng C."/>
            <person name="Mcneilage M."/>
            <person name="Scaglione D."/>
            <person name="Liu Y."/>
            <person name="Zhang Q."/>
            <person name="Datson P."/>
            <person name="De Silva N."/>
            <person name="Gardiner S."/>
            <person name="Bassett H."/>
            <person name="Chagne D."/>
            <person name="Mccallum J."/>
            <person name="Dzierzon H."/>
            <person name="Deng C."/>
            <person name="Wang Y.-Y."/>
            <person name="Barron N."/>
            <person name="Manako K."/>
            <person name="Bowen J."/>
            <person name="Foster T."/>
            <person name="Erridge Z."/>
            <person name="Tiffin H."/>
            <person name="Waite C."/>
            <person name="Davies K."/>
            <person name="Grierson E."/>
            <person name="Laing W."/>
            <person name="Kirk R."/>
            <person name="Chen X."/>
            <person name="Wood M."/>
            <person name="Montefiori M."/>
            <person name="Brummell D."/>
            <person name="Schwinn K."/>
            <person name="Catanach A."/>
            <person name="Fullerton C."/>
            <person name="Li D."/>
            <person name="Meiyalaghan S."/>
            <person name="Nieuwenhuizen N."/>
            <person name="Read N."/>
            <person name="Prakash R."/>
            <person name="Hunter D."/>
            <person name="Zhang H."/>
            <person name="Mckenzie M."/>
            <person name="Knabel M."/>
            <person name="Harris A."/>
            <person name="Allan A."/>
            <person name="Chen A."/>
            <person name="Janssen B."/>
            <person name="Plunkett B."/>
            <person name="Dwamena C."/>
            <person name="Voogd C."/>
            <person name="Leif D."/>
            <person name="Lafferty D."/>
            <person name="Souleyre E."/>
            <person name="Varkonyi-Gasic E."/>
            <person name="Gambi F."/>
            <person name="Hanley J."/>
            <person name="Yao J.-L."/>
            <person name="Cheung J."/>
            <person name="David K."/>
            <person name="Warren B."/>
            <person name="Marsh K."/>
            <person name="Snowden K."/>
            <person name="Lin-Wang K."/>
            <person name="Brian L."/>
            <person name="Martinez-Sanchez M."/>
            <person name="Wang M."/>
            <person name="Ileperuma N."/>
            <person name="Macnee N."/>
            <person name="Campin R."/>
            <person name="Mcatee P."/>
            <person name="Drummond R."/>
            <person name="Espley R."/>
            <person name="Ireland H."/>
            <person name="Wu R."/>
            <person name="Atkinson R."/>
            <person name="Karunairetnam S."/>
            <person name="Bulley S."/>
            <person name="Chunkath S."/>
            <person name="Hanley Z."/>
            <person name="Storey R."/>
            <person name="Thrimawithana A."/>
            <person name="Thomson S."/>
            <person name="David C."/>
            <person name="Testolin R."/>
        </authorList>
    </citation>
    <scope>NUCLEOTIDE SEQUENCE [LARGE SCALE GENOMIC DNA]</scope>
    <source>
        <strain evidence="2">cv. Red5</strain>
        <tissue evidence="1">Young leaf</tissue>
    </source>
</reference>